<accession>A0A8J9YAK4</accession>
<feature type="non-terminal residue" evidence="3">
    <location>
        <position position="109"/>
    </location>
</feature>
<feature type="region of interest" description="Disordered" evidence="1">
    <location>
        <begin position="90"/>
        <end position="109"/>
    </location>
</feature>
<evidence type="ECO:0000313" key="4">
    <source>
        <dbReference type="Proteomes" id="UP000838878"/>
    </source>
</evidence>
<keyword evidence="2" id="KW-0732">Signal</keyword>
<dbReference type="EMBL" id="OV170225">
    <property type="protein sequence ID" value="CAH0725304.1"/>
    <property type="molecule type" value="Genomic_DNA"/>
</dbReference>
<name>A0A8J9YAK4_9NEOP</name>
<feature type="compositionally biased region" description="Basic and acidic residues" evidence="1">
    <location>
        <begin position="99"/>
        <end position="109"/>
    </location>
</feature>
<protein>
    <submittedName>
        <fullName evidence="3">Uncharacterized protein</fullName>
    </submittedName>
</protein>
<evidence type="ECO:0000256" key="1">
    <source>
        <dbReference type="SAM" id="MobiDB-lite"/>
    </source>
</evidence>
<feature type="chain" id="PRO_5035441393" evidence="2">
    <location>
        <begin position="20"/>
        <end position="109"/>
    </location>
</feature>
<evidence type="ECO:0000313" key="3">
    <source>
        <dbReference type="EMBL" id="CAH0725304.1"/>
    </source>
</evidence>
<evidence type="ECO:0000256" key="2">
    <source>
        <dbReference type="SAM" id="SignalP"/>
    </source>
</evidence>
<feature type="signal peptide" evidence="2">
    <location>
        <begin position="1"/>
        <end position="19"/>
    </location>
</feature>
<organism evidence="3 4">
    <name type="scientific">Brenthis ino</name>
    <name type="common">lesser marbled fritillary</name>
    <dbReference type="NCBI Taxonomy" id="405034"/>
    <lineage>
        <taxon>Eukaryota</taxon>
        <taxon>Metazoa</taxon>
        <taxon>Ecdysozoa</taxon>
        <taxon>Arthropoda</taxon>
        <taxon>Hexapoda</taxon>
        <taxon>Insecta</taxon>
        <taxon>Pterygota</taxon>
        <taxon>Neoptera</taxon>
        <taxon>Endopterygota</taxon>
        <taxon>Lepidoptera</taxon>
        <taxon>Glossata</taxon>
        <taxon>Ditrysia</taxon>
        <taxon>Papilionoidea</taxon>
        <taxon>Nymphalidae</taxon>
        <taxon>Heliconiinae</taxon>
        <taxon>Argynnini</taxon>
        <taxon>Brenthis</taxon>
    </lineage>
</organism>
<reference evidence="3" key="1">
    <citation type="submission" date="2021-12" db="EMBL/GenBank/DDBJ databases">
        <authorList>
            <person name="Martin H S."/>
        </authorList>
    </citation>
    <scope>NUCLEOTIDE SEQUENCE</scope>
</reference>
<dbReference type="Proteomes" id="UP000838878">
    <property type="component" value="Chromosome 5"/>
</dbReference>
<sequence length="109" mass="12317">MPKILMCLAILAVVAMVESRPSSDIEKVPCVGCNPPENITRTKRCLRDIILGMRHFVDNLIFGRDLSSKPKIIQIGNGYRNNNKVYISSPDGLYNYEPHGTDQRYSDFS</sequence>
<keyword evidence="4" id="KW-1185">Reference proteome</keyword>
<gene>
    <name evidence="3" type="ORF">BINO364_LOCUS10901</name>
</gene>
<proteinExistence type="predicted"/>
<dbReference type="AlphaFoldDB" id="A0A8J9YAK4"/>